<organism evidence="2 3">
    <name type="scientific">Croceibacterium xixiisoli</name>
    <dbReference type="NCBI Taxonomy" id="1476466"/>
    <lineage>
        <taxon>Bacteria</taxon>
        <taxon>Pseudomonadati</taxon>
        <taxon>Pseudomonadota</taxon>
        <taxon>Alphaproteobacteria</taxon>
        <taxon>Sphingomonadales</taxon>
        <taxon>Erythrobacteraceae</taxon>
        <taxon>Croceibacterium</taxon>
    </lineage>
</organism>
<feature type="signal peptide" evidence="1">
    <location>
        <begin position="1"/>
        <end position="22"/>
    </location>
</feature>
<proteinExistence type="predicted"/>
<evidence type="ECO:0000256" key="1">
    <source>
        <dbReference type="SAM" id="SignalP"/>
    </source>
</evidence>
<dbReference type="AlphaFoldDB" id="A0A6I4TPZ2"/>
<comment type="caution">
    <text evidence="2">The sequence shown here is derived from an EMBL/GenBank/DDBJ whole genome shotgun (WGS) entry which is preliminary data.</text>
</comment>
<gene>
    <name evidence="2" type="ORF">GRI97_03240</name>
</gene>
<feature type="chain" id="PRO_5026215466" evidence="1">
    <location>
        <begin position="23"/>
        <end position="276"/>
    </location>
</feature>
<name>A0A6I4TPZ2_9SPHN</name>
<keyword evidence="3" id="KW-1185">Reference proteome</keyword>
<evidence type="ECO:0000313" key="3">
    <source>
        <dbReference type="Proteomes" id="UP000469430"/>
    </source>
</evidence>
<accession>A0A6I4TPZ2</accession>
<dbReference type="OrthoDB" id="8653499at2"/>
<keyword evidence="1" id="KW-0732">Signal</keyword>
<dbReference type="Proteomes" id="UP000469430">
    <property type="component" value="Unassembled WGS sequence"/>
</dbReference>
<protein>
    <submittedName>
        <fullName evidence="2">Uncharacterized protein</fullName>
    </submittedName>
</protein>
<dbReference type="EMBL" id="WTYJ01000001">
    <property type="protein sequence ID" value="MXO98002.1"/>
    <property type="molecule type" value="Genomic_DNA"/>
</dbReference>
<reference evidence="2 3" key="1">
    <citation type="submission" date="2019-12" db="EMBL/GenBank/DDBJ databases">
        <title>Genomic-based taxomic classification of the family Erythrobacteraceae.</title>
        <authorList>
            <person name="Xu L."/>
        </authorList>
    </citation>
    <scope>NUCLEOTIDE SEQUENCE [LARGE SCALE GENOMIC DNA]</scope>
    <source>
        <strain evidence="2 3">S36</strain>
    </source>
</reference>
<sequence>MRKSFLAAAAFSLALFASAAQAAPSSFAEKDQSGHLFAHLTQGEDLPTPRDGGVFGIPNTPILYSVLRDGEGPVRMRFEIEGQAHEIALPIEIGAQDELSAWPMFISLPQAGQEAQSWLLGVQLQRRRGYSGGGASDNWLHLFRVDNPATDHGEARPVLSLPLAADKLIRACFSEADQVPRQNVCHDSYKFEALLHLDTSHRGDWPVLLYQSHAVAQPGLLAKQRQLPDRVLTAEEAAEAQDAACSVNRSLRYDPQSLRYEIDMPGADCGDYFLDE</sequence>
<evidence type="ECO:0000313" key="2">
    <source>
        <dbReference type="EMBL" id="MXO98002.1"/>
    </source>
</evidence>
<dbReference type="RefSeq" id="WP_161389678.1">
    <property type="nucleotide sequence ID" value="NZ_JBHSCP010000001.1"/>
</dbReference>